<dbReference type="AlphaFoldDB" id="A0A8H6HEC2"/>
<sequence length="183" mass="21191">MPHTIAPVEPMVEGSTFTVKDSAVAENLHSDARRGRQGDRICYPEPEFKPRIFQGCRVAKGRNYRIAELEDSTAALKARIVELERSEKRLKKQLQQKREELKDDRSELGGIRLEVVDALERVDEQKKQIANLRKQIDRFRSWWLNEYHFVKVLLDIVPNPKDVEVIANSSHSRYKVYCAEGSS</sequence>
<comment type="caution">
    <text evidence="2">The sequence shown here is derived from an EMBL/GenBank/DDBJ whole genome shotgun (WGS) entry which is preliminary data.</text>
</comment>
<keyword evidence="3" id="KW-1185">Reference proteome</keyword>
<accession>A0A8H6HEC2</accession>
<proteinExistence type="predicted"/>
<evidence type="ECO:0000256" key="1">
    <source>
        <dbReference type="SAM" id="Coils"/>
    </source>
</evidence>
<dbReference type="EMBL" id="JACGCI010000125">
    <property type="protein sequence ID" value="KAF6744226.1"/>
    <property type="molecule type" value="Genomic_DNA"/>
</dbReference>
<name>A0A8H6HEC2_9AGAR</name>
<organism evidence="2 3">
    <name type="scientific">Ephemerocybe angulata</name>
    <dbReference type="NCBI Taxonomy" id="980116"/>
    <lineage>
        <taxon>Eukaryota</taxon>
        <taxon>Fungi</taxon>
        <taxon>Dikarya</taxon>
        <taxon>Basidiomycota</taxon>
        <taxon>Agaricomycotina</taxon>
        <taxon>Agaricomycetes</taxon>
        <taxon>Agaricomycetidae</taxon>
        <taxon>Agaricales</taxon>
        <taxon>Agaricineae</taxon>
        <taxon>Psathyrellaceae</taxon>
        <taxon>Ephemerocybe</taxon>
    </lineage>
</organism>
<dbReference type="OrthoDB" id="3119992at2759"/>
<evidence type="ECO:0000313" key="3">
    <source>
        <dbReference type="Proteomes" id="UP000521943"/>
    </source>
</evidence>
<keyword evidence="1" id="KW-0175">Coiled coil</keyword>
<protein>
    <submittedName>
        <fullName evidence="2">Uncharacterized protein</fullName>
    </submittedName>
</protein>
<gene>
    <name evidence="2" type="ORF">DFP72DRAFT_1078932</name>
</gene>
<feature type="coiled-coil region" evidence="1">
    <location>
        <begin position="66"/>
        <end position="135"/>
    </location>
</feature>
<dbReference type="Proteomes" id="UP000521943">
    <property type="component" value="Unassembled WGS sequence"/>
</dbReference>
<reference evidence="2 3" key="1">
    <citation type="submission" date="2020-07" db="EMBL/GenBank/DDBJ databases">
        <title>Comparative genomics of pyrophilous fungi reveals a link between fire events and developmental genes.</title>
        <authorList>
            <consortium name="DOE Joint Genome Institute"/>
            <person name="Steindorff A.S."/>
            <person name="Carver A."/>
            <person name="Calhoun S."/>
            <person name="Stillman K."/>
            <person name="Liu H."/>
            <person name="Lipzen A."/>
            <person name="Pangilinan J."/>
            <person name="Labutti K."/>
            <person name="Bruns T.D."/>
            <person name="Grigoriev I.V."/>
        </authorList>
    </citation>
    <scope>NUCLEOTIDE SEQUENCE [LARGE SCALE GENOMIC DNA]</scope>
    <source>
        <strain evidence="2 3">CBS 144469</strain>
    </source>
</reference>
<evidence type="ECO:0000313" key="2">
    <source>
        <dbReference type="EMBL" id="KAF6744226.1"/>
    </source>
</evidence>